<dbReference type="OrthoDB" id="4571362at2"/>
<dbReference type="InterPro" id="IPR050237">
    <property type="entry name" value="ATP-dep_AMP-bd_enzyme"/>
</dbReference>
<comment type="caution">
    <text evidence="2">The sequence shown here is derived from an EMBL/GenBank/DDBJ whole genome shotgun (WGS) entry which is preliminary data.</text>
</comment>
<protein>
    <submittedName>
        <fullName evidence="2">AMP-binding protein</fullName>
    </submittedName>
</protein>
<proteinExistence type="predicted"/>
<dbReference type="Gene3D" id="3.40.50.12780">
    <property type="entry name" value="N-terminal domain of ligase-like"/>
    <property type="match status" value="1"/>
</dbReference>
<evidence type="ECO:0000313" key="2">
    <source>
        <dbReference type="EMBL" id="KAA0023246.1"/>
    </source>
</evidence>
<accession>A0A5A7SBE9</accession>
<keyword evidence="3" id="KW-1185">Reference proteome</keyword>
<reference evidence="2 3" key="1">
    <citation type="submission" date="2019-07" db="EMBL/GenBank/DDBJ databases">
        <title>Rhodococcus cavernicolus sp. nov., isolated from a cave.</title>
        <authorList>
            <person name="Lee S.D."/>
        </authorList>
    </citation>
    <scope>NUCLEOTIDE SEQUENCE [LARGE SCALE GENOMIC DNA]</scope>
    <source>
        <strain evidence="2 3">C1-24</strain>
    </source>
</reference>
<dbReference type="InterPro" id="IPR000873">
    <property type="entry name" value="AMP-dep_synth/lig_dom"/>
</dbReference>
<dbReference type="Proteomes" id="UP000322244">
    <property type="component" value="Unassembled WGS sequence"/>
</dbReference>
<evidence type="ECO:0000313" key="3">
    <source>
        <dbReference type="Proteomes" id="UP000322244"/>
    </source>
</evidence>
<dbReference type="AlphaFoldDB" id="A0A5A7SBE9"/>
<dbReference type="PANTHER" id="PTHR43767">
    <property type="entry name" value="LONG-CHAIN-FATTY-ACID--COA LIGASE"/>
    <property type="match status" value="1"/>
</dbReference>
<name>A0A5A7SBE9_9NOCA</name>
<dbReference type="RefSeq" id="WP_149429590.1">
    <property type="nucleotide sequence ID" value="NZ_VLNY01000003.1"/>
</dbReference>
<dbReference type="EMBL" id="VLNY01000003">
    <property type="protein sequence ID" value="KAA0023246.1"/>
    <property type="molecule type" value="Genomic_DNA"/>
</dbReference>
<dbReference type="SUPFAM" id="SSF56801">
    <property type="entry name" value="Acetyl-CoA synthetase-like"/>
    <property type="match status" value="1"/>
</dbReference>
<dbReference type="Pfam" id="PF00501">
    <property type="entry name" value="AMP-binding"/>
    <property type="match status" value="1"/>
</dbReference>
<dbReference type="PANTHER" id="PTHR43767:SF1">
    <property type="entry name" value="NONRIBOSOMAL PEPTIDE SYNTHASE PES1 (EUROFUNG)-RELATED"/>
    <property type="match status" value="1"/>
</dbReference>
<gene>
    <name evidence="2" type="ORF">FOY51_07375</name>
</gene>
<organism evidence="2 3">
    <name type="scientific">Antrihabitans cavernicola</name>
    <dbReference type="NCBI Taxonomy" id="2495913"/>
    <lineage>
        <taxon>Bacteria</taxon>
        <taxon>Bacillati</taxon>
        <taxon>Actinomycetota</taxon>
        <taxon>Actinomycetes</taxon>
        <taxon>Mycobacteriales</taxon>
        <taxon>Nocardiaceae</taxon>
        <taxon>Antrihabitans</taxon>
    </lineage>
</organism>
<sequence length="151" mass="15530">MPTAFASPTESAQAMLRPELLAAVAAAHPGLVAASSDDTDLTYGELDSWSNRLARVLIARGARPGVSVAVAVSRTVESIVARWAVAKVGATVAPAGEPAAFGIAVKSDAVRSAATVEWLMLDDLATMRHYMTVSDAPVTDTDRSAPALVAA</sequence>
<feature type="domain" description="AMP-dependent synthetase/ligase" evidence="1">
    <location>
        <begin position="23"/>
        <end position="95"/>
    </location>
</feature>
<evidence type="ECO:0000259" key="1">
    <source>
        <dbReference type="Pfam" id="PF00501"/>
    </source>
</evidence>
<dbReference type="InterPro" id="IPR042099">
    <property type="entry name" value="ANL_N_sf"/>
</dbReference>